<organism evidence="2 3">
    <name type="scientific">Coniophora puteana (strain RWD-64-598)</name>
    <name type="common">Brown rot fungus</name>
    <dbReference type="NCBI Taxonomy" id="741705"/>
    <lineage>
        <taxon>Eukaryota</taxon>
        <taxon>Fungi</taxon>
        <taxon>Dikarya</taxon>
        <taxon>Basidiomycota</taxon>
        <taxon>Agaricomycotina</taxon>
        <taxon>Agaricomycetes</taxon>
        <taxon>Agaricomycetidae</taxon>
        <taxon>Boletales</taxon>
        <taxon>Coniophorineae</taxon>
        <taxon>Coniophoraceae</taxon>
        <taxon>Coniophora</taxon>
    </lineage>
</organism>
<gene>
    <name evidence="2" type="ORF">CONPUDRAFT_159230</name>
</gene>
<name>A0A5M3M843_CONPW</name>
<comment type="caution">
    <text evidence="2">The sequence shown here is derived from an EMBL/GenBank/DDBJ whole genome shotgun (WGS) entry which is preliminary data.</text>
</comment>
<dbReference type="EMBL" id="JH711589">
    <property type="protein sequence ID" value="EIW75096.1"/>
    <property type="molecule type" value="Genomic_DNA"/>
</dbReference>
<sequence length="120" mass="12902">MPRKEFGVPTRSKPQKQPGVLSWKTETRLNKKGVKVDVLVTMEDGEPVDFYVFKPRKAKTARSAKESLLNPTRKPTAATSAEAKKTAGACEVGEGSSGPITMLAQTKGGCQVHEEATSAK</sequence>
<dbReference type="RefSeq" id="XP_007774529.1">
    <property type="nucleotide sequence ID" value="XM_007776339.1"/>
</dbReference>
<feature type="region of interest" description="Disordered" evidence="1">
    <location>
        <begin position="1"/>
        <end position="24"/>
    </location>
</feature>
<accession>A0A5M3M843</accession>
<dbReference type="GeneID" id="19204061"/>
<evidence type="ECO:0000313" key="3">
    <source>
        <dbReference type="Proteomes" id="UP000053558"/>
    </source>
</evidence>
<evidence type="ECO:0000313" key="2">
    <source>
        <dbReference type="EMBL" id="EIW75096.1"/>
    </source>
</evidence>
<reference evidence="3" key="1">
    <citation type="journal article" date="2012" name="Science">
        <title>The Paleozoic origin of enzymatic lignin decomposition reconstructed from 31 fungal genomes.</title>
        <authorList>
            <person name="Floudas D."/>
            <person name="Binder M."/>
            <person name="Riley R."/>
            <person name="Barry K."/>
            <person name="Blanchette R.A."/>
            <person name="Henrissat B."/>
            <person name="Martinez A.T."/>
            <person name="Otillar R."/>
            <person name="Spatafora J.W."/>
            <person name="Yadav J.S."/>
            <person name="Aerts A."/>
            <person name="Benoit I."/>
            <person name="Boyd A."/>
            <person name="Carlson A."/>
            <person name="Copeland A."/>
            <person name="Coutinho P.M."/>
            <person name="de Vries R.P."/>
            <person name="Ferreira P."/>
            <person name="Findley K."/>
            <person name="Foster B."/>
            <person name="Gaskell J."/>
            <person name="Glotzer D."/>
            <person name="Gorecki P."/>
            <person name="Heitman J."/>
            <person name="Hesse C."/>
            <person name="Hori C."/>
            <person name="Igarashi K."/>
            <person name="Jurgens J.A."/>
            <person name="Kallen N."/>
            <person name="Kersten P."/>
            <person name="Kohler A."/>
            <person name="Kuees U."/>
            <person name="Kumar T.K.A."/>
            <person name="Kuo A."/>
            <person name="LaButti K."/>
            <person name="Larrondo L.F."/>
            <person name="Lindquist E."/>
            <person name="Ling A."/>
            <person name="Lombard V."/>
            <person name="Lucas S."/>
            <person name="Lundell T."/>
            <person name="Martin R."/>
            <person name="McLaughlin D.J."/>
            <person name="Morgenstern I."/>
            <person name="Morin E."/>
            <person name="Murat C."/>
            <person name="Nagy L.G."/>
            <person name="Nolan M."/>
            <person name="Ohm R.A."/>
            <person name="Patyshakuliyeva A."/>
            <person name="Rokas A."/>
            <person name="Ruiz-Duenas F.J."/>
            <person name="Sabat G."/>
            <person name="Salamov A."/>
            <person name="Samejima M."/>
            <person name="Schmutz J."/>
            <person name="Slot J.C."/>
            <person name="St John F."/>
            <person name="Stenlid J."/>
            <person name="Sun H."/>
            <person name="Sun S."/>
            <person name="Syed K."/>
            <person name="Tsang A."/>
            <person name="Wiebenga A."/>
            <person name="Young D."/>
            <person name="Pisabarro A."/>
            <person name="Eastwood D.C."/>
            <person name="Martin F."/>
            <person name="Cullen D."/>
            <person name="Grigoriev I.V."/>
            <person name="Hibbett D.S."/>
        </authorList>
    </citation>
    <scope>NUCLEOTIDE SEQUENCE [LARGE SCALE GENOMIC DNA]</scope>
    <source>
        <strain evidence="3">RWD-64-598 SS2</strain>
    </source>
</reference>
<protein>
    <submittedName>
        <fullName evidence="2">Uncharacterized protein</fullName>
    </submittedName>
</protein>
<dbReference type="KEGG" id="cput:CONPUDRAFT_159230"/>
<keyword evidence="3" id="KW-1185">Reference proteome</keyword>
<proteinExistence type="predicted"/>
<dbReference type="AlphaFoldDB" id="A0A5M3M843"/>
<feature type="region of interest" description="Disordered" evidence="1">
    <location>
        <begin position="61"/>
        <end position="97"/>
    </location>
</feature>
<dbReference type="Proteomes" id="UP000053558">
    <property type="component" value="Unassembled WGS sequence"/>
</dbReference>
<evidence type="ECO:0000256" key="1">
    <source>
        <dbReference type="SAM" id="MobiDB-lite"/>
    </source>
</evidence>
<feature type="compositionally biased region" description="Low complexity" evidence="1">
    <location>
        <begin position="74"/>
        <end position="89"/>
    </location>
</feature>